<gene>
    <name evidence="1" type="ORF">SCBWM1_gp69</name>
</gene>
<dbReference type="EMBL" id="MG450654">
    <property type="protein sequence ID" value="ATW62753.1"/>
    <property type="molecule type" value="Genomic_DNA"/>
</dbReference>
<sequence>MNTRTHFSWLASEDPKDPSGVATFTCNGMSVKIELDDFTTAARLSHLIRAAYDLGRSDSIDKMIRTIPRFLNEQRYD</sequence>
<reference evidence="1 2" key="1">
    <citation type="journal article" date="2018" name="Environ. Microbiol.">
        <title>Novel phage-host interactions and evolution as revealed by a cyanomyovirus isolated from an estuarine environment.</title>
        <authorList>
            <person name="Xu Y."/>
            <person name="Zhang R."/>
            <person name="Wang N."/>
            <person name="Cai L."/>
            <person name="Tong Y."/>
            <person name="Sun Q."/>
            <person name="Chen F."/>
            <person name="Jiao N."/>
        </authorList>
    </citation>
    <scope>NUCLEOTIDE SEQUENCE [LARGE SCALE GENOMIC DNA]</scope>
</reference>
<organism evidence="1 2">
    <name type="scientific">Synechococcus phage S-CBWM1</name>
    <dbReference type="NCBI Taxonomy" id="2053653"/>
    <lineage>
        <taxon>Viruses</taxon>
        <taxon>Duplodnaviria</taxon>
        <taxon>Heunggongvirae</taxon>
        <taxon>Uroviricota</taxon>
        <taxon>Caudoviricetes</taxon>
        <taxon>Aokuangvirus</taxon>
        <taxon>Aokuangvirus SCBWM1</taxon>
    </lineage>
</organism>
<name>A0A3G1L3J3_9CAUD</name>
<protein>
    <submittedName>
        <fullName evidence="1">Uncharacterized protein</fullName>
    </submittedName>
</protein>
<evidence type="ECO:0000313" key="2">
    <source>
        <dbReference type="Proteomes" id="UP000274731"/>
    </source>
</evidence>
<keyword evidence="2" id="KW-1185">Reference proteome</keyword>
<proteinExistence type="predicted"/>
<accession>A0A3G1L3J3</accession>
<evidence type="ECO:0000313" key="1">
    <source>
        <dbReference type="EMBL" id="ATW62753.1"/>
    </source>
</evidence>
<dbReference type="Proteomes" id="UP000274731">
    <property type="component" value="Segment"/>
</dbReference>